<dbReference type="InterPro" id="IPR002938">
    <property type="entry name" value="FAD-bd"/>
</dbReference>
<feature type="transmembrane region" description="Helical" evidence="5">
    <location>
        <begin position="384"/>
        <end position="406"/>
    </location>
</feature>
<evidence type="ECO:0000313" key="8">
    <source>
        <dbReference type="Proteomes" id="UP001303760"/>
    </source>
</evidence>
<comment type="caution">
    <text evidence="7">The sequence shown here is derived from an EMBL/GenBank/DDBJ whole genome shotgun (WGS) entry which is preliminary data.</text>
</comment>
<dbReference type="PANTHER" id="PTHR46972:SF1">
    <property type="entry name" value="FAD DEPENDENT OXIDOREDUCTASE DOMAIN-CONTAINING PROTEIN"/>
    <property type="match status" value="1"/>
</dbReference>
<keyword evidence="5" id="KW-0812">Transmembrane</keyword>
<keyword evidence="1" id="KW-0285">Flavoprotein</keyword>
<dbReference type="GO" id="GO:0004497">
    <property type="term" value="F:monooxygenase activity"/>
    <property type="evidence" value="ECO:0007669"/>
    <property type="project" value="UniProtKB-KW"/>
</dbReference>
<dbReference type="Pfam" id="PF01494">
    <property type="entry name" value="FAD_binding_3"/>
    <property type="match status" value="1"/>
</dbReference>
<organism evidence="7 8">
    <name type="scientific">Achaetomium macrosporum</name>
    <dbReference type="NCBI Taxonomy" id="79813"/>
    <lineage>
        <taxon>Eukaryota</taxon>
        <taxon>Fungi</taxon>
        <taxon>Dikarya</taxon>
        <taxon>Ascomycota</taxon>
        <taxon>Pezizomycotina</taxon>
        <taxon>Sordariomycetes</taxon>
        <taxon>Sordariomycetidae</taxon>
        <taxon>Sordariales</taxon>
        <taxon>Chaetomiaceae</taxon>
        <taxon>Achaetomium</taxon>
    </lineage>
</organism>
<evidence type="ECO:0000313" key="7">
    <source>
        <dbReference type="EMBL" id="KAK4234941.1"/>
    </source>
</evidence>
<evidence type="ECO:0000259" key="6">
    <source>
        <dbReference type="Pfam" id="PF01494"/>
    </source>
</evidence>
<reference evidence="7" key="2">
    <citation type="submission" date="2023-05" db="EMBL/GenBank/DDBJ databases">
        <authorList>
            <consortium name="Lawrence Berkeley National Laboratory"/>
            <person name="Steindorff A."/>
            <person name="Hensen N."/>
            <person name="Bonometti L."/>
            <person name="Westerberg I."/>
            <person name="Brannstrom I.O."/>
            <person name="Guillou S."/>
            <person name="Cros-Aarteil S."/>
            <person name="Calhoun S."/>
            <person name="Haridas S."/>
            <person name="Kuo A."/>
            <person name="Mondo S."/>
            <person name="Pangilinan J."/>
            <person name="Riley R."/>
            <person name="Labutti K."/>
            <person name="Andreopoulos B."/>
            <person name="Lipzen A."/>
            <person name="Chen C."/>
            <person name="Yanf M."/>
            <person name="Daum C."/>
            <person name="Ng V."/>
            <person name="Clum A."/>
            <person name="Ohm R."/>
            <person name="Martin F."/>
            <person name="Silar P."/>
            <person name="Natvig D."/>
            <person name="Lalanne C."/>
            <person name="Gautier V."/>
            <person name="Ament-Velasquez S.L."/>
            <person name="Kruys A."/>
            <person name="Hutchinson M.I."/>
            <person name="Powell A.J."/>
            <person name="Barry K."/>
            <person name="Miller A.N."/>
            <person name="Grigoriev I.V."/>
            <person name="Debuchy R."/>
            <person name="Gladieux P."/>
            <person name="Thoren M.H."/>
            <person name="Johannesson H."/>
        </authorList>
    </citation>
    <scope>NUCLEOTIDE SEQUENCE</scope>
    <source>
        <strain evidence="7">CBS 532.94</strain>
    </source>
</reference>
<evidence type="ECO:0000256" key="2">
    <source>
        <dbReference type="ARBA" id="ARBA00022827"/>
    </source>
</evidence>
<keyword evidence="2" id="KW-0274">FAD</keyword>
<keyword evidence="5" id="KW-0472">Membrane</keyword>
<dbReference type="SUPFAM" id="SSF51905">
    <property type="entry name" value="FAD/NAD(P)-binding domain"/>
    <property type="match status" value="1"/>
</dbReference>
<dbReference type="GO" id="GO:0071949">
    <property type="term" value="F:FAD binding"/>
    <property type="evidence" value="ECO:0007669"/>
    <property type="project" value="InterPro"/>
</dbReference>
<reference evidence="7" key="1">
    <citation type="journal article" date="2023" name="Mol. Phylogenet. Evol.">
        <title>Genome-scale phylogeny and comparative genomics of the fungal order Sordariales.</title>
        <authorList>
            <person name="Hensen N."/>
            <person name="Bonometti L."/>
            <person name="Westerberg I."/>
            <person name="Brannstrom I.O."/>
            <person name="Guillou S."/>
            <person name="Cros-Aarteil S."/>
            <person name="Calhoun S."/>
            <person name="Haridas S."/>
            <person name="Kuo A."/>
            <person name="Mondo S."/>
            <person name="Pangilinan J."/>
            <person name="Riley R."/>
            <person name="LaButti K."/>
            <person name="Andreopoulos B."/>
            <person name="Lipzen A."/>
            <person name="Chen C."/>
            <person name="Yan M."/>
            <person name="Daum C."/>
            <person name="Ng V."/>
            <person name="Clum A."/>
            <person name="Steindorff A."/>
            <person name="Ohm R.A."/>
            <person name="Martin F."/>
            <person name="Silar P."/>
            <person name="Natvig D.O."/>
            <person name="Lalanne C."/>
            <person name="Gautier V."/>
            <person name="Ament-Velasquez S.L."/>
            <person name="Kruys A."/>
            <person name="Hutchinson M.I."/>
            <person name="Powell A.J."/>
            <person name="Barry K."/>
            <person name="Miller A.N."/>
            <person name="Grigoriev I.V."/>
            <person name="Debuchy R."/>
            <person name="Gladieux P."/>
            <person name="Hiltunen Thoren M."/>
            <person name="Johannesson H."/>
        </authorList>
    </citation>
    <scope>NUCLEOTIDE SEQUENCE</scope>
    <source>
        <strain evidence="7">CBS 532.94</strain>
    </source>
</reference>
<keyword evidence="4" id="KW-0503">Monooxygenase</keyword>
<keyword evidence="8" id="KW-1185">Reference proteome</keyword>
<evidence type="ECO:0000256" key="1">
    <source>
        <dbReference type="ARBA" id="ARBA00022630"/>
    </source>
</evidence>
<feature type="domain" description="FAD-binding" evidence="6">
    <location>
        <begin position="11"/>
        <end position="355"/>
    </location>
</feature>
<evidence type="ECO:0000256" key="4">
    <source>
        <dbReference type="ARBA" id="ARBA00023033"/>
    </source>
</evidence>
<evidence type="ECO:0000256" key="3">
    <source>
        <dbReference type="ARBA" id="ARBA00023002"/>
    </source>
</evidence>
<proteinExistence type="predicted"/>
<keyword evidence="3" id="KW-0560">Oxidoreductase</keyword>
<feature type="transmembrane region" description="Helical" evidence="5">
    <location>
        <begin position="12"/>
        <end position="31"/>
    </location>
</feature>
<keyword evidence="5" id="KW-1133">Transmembrane helix</keyword>
<dbReference type="EMBL" id="MU860313">
    <property type="protein sequence ID" value="KAK4234941.1"/>
    <property type="molecule type" value="Genomic_DNA"/>
</dbReference>
<dbReference type="AlphaFoldDB" id="A0AAN7C4Q7"/>
<dbReference type="Proteomes" id="UP001303760">
    <property type="component" value="Unassembled WGS sequence"/>
</dbReference>
<evidence type="ECO:0000256" key="5">
    <source>
        <dbReference type="SAM" id="Phobius"/>
    </source>
</evidence>
<dbReference type="PRINTS" id="PR00420">
    <property type="entry name" value="RNGMNOXGNASE"/>
</dbReference>
<dbReference type="PANTHER" id="PTHR46972">
    <property type="entry name" value="MONOOXYGENASE ASQM-RELATED"/>
    <property type="match status" value="1"/>
</dbReference>
<dbReference type="Gene3D" id="3.50.50.60">
    <property type="entry name" value="FAD/NAD(P)-binding domain"/>
    <property type="match status" value="1"/>
</dbReference>
<gene>
    <name evidence="7" type="ORF">C8A03DRAFT_18243</name>
</gene>
<accession>A0AAN7C4Q7</accession>
<protein>
    <recommendedName>
        <fullName evidence="6">FAD-binding domain-containing protein</fullName>
    </recommendedName>
</protein>
<dbReference type="InterPro" id="IPR036188">
    <property type="entry name" value="FAD/NAD-bd_sf"/>
</dbReference>
<sequence length="412" mass="45165">MSTHFLSGRHIVVAGAGMAGLSFAIALRKLWPDTIPPPRVTILERDTRQDAAGREGYSLSLAGYDNTGGLVALKDLGLLDEILEHALLGFRDGTGSFKIWDADWREVISVRFRPAEGLPTAGIRIRRKDLREVLLKAVGEDTVQWGVACLSATRLESGKVMVQIFGHEQSSIECDLLIVADGANSKIRASLRPDDRLEYAGAVQMGGIARFPDGIPAPVNNNWGMQISGGQGVCCFYSPIDDKSAVWSVSFLEKEPRQRLSRLPSKEAIRPVLEEGRRRGHMLGPLFHTMVDATTDHAVVFPARDKKPFYHTSDAGSVIFIGDSNHAVSPFAGYGASLALKDGWDLAQQLISAASVEEAVRRFDAISVPRANKALSTSRWRIKYFHSTGLTFFFVRTLLVVGGFMLRLMGRS</sequence>
<name>A0AAN7C4Q7_9PEZI</name>